<feature type="domain" description="NmrA-like" evidence="3">
    <location>
        <begin position="2"/>
        <end position="234"/>
    </location>
</feature>
<dbReference type="RefSeq" id="XP_007841088.1">
    <property type="nucleotide sequence ID" value="XM_007842897.1"/>
</dbReference>
<dbReference type="GeneID" id="19279329"/>
<evidence type="ECO:0000259" key="3">
    <source>
        <dbReference type="Pfam" id="PF05368"/>
    </source>
</evidence>
<reference evidence="5" key="1">
    <citation type="journal article" date="2015" name="BMC Genomics">
        <title>Genomic and transcriptomic analysis of the endophytic fungus Pestalotiopsis fici reveals its lifestyle and high potential for synthesis of natural products.</title>
        <authorList>
            <person name="Wang X."/>
            <person name="Zhang X."/>
            <person name="Liu L."/>
            <person name="Xiang M."/>
            <person name="Wang W."/>
            <person name="Sun X."/>
            <person name="Che Y."/>
            <person name="Guo L."/>
            <person name="Liu G."/>
            <person name="Guo L."/>
            <person name="Wang C."/>
            <person name="Yin W.B."/>
            <person name="Stadler M."/>
            <person name="Zhang X."/>
            <person name="Liu X."/>
        </authorList>
    </citation>
    <scope>NUCLEOTIDE SEQUENCE [LARGE SCALE GENOMIC DNA]</scope>
    <source>
        <strain evidence="5">W106-1 / CGMCC3.15140</strain>
    </source>
</reference>
<dbReference type="InterPro" id="IPR051609">
    <property type="entry name" value="NmrA/Isoflavone_reductase-like"/>
</dbReference>
<dbReference type="InterPro" id="IPR008030">
    <property type="entry name" value="NmrA-like"/>
</dbReference>
<keyword evidence="1" id="KW-0521">NADP</keyword>
<dbReference type="eggNOG" id="ENOG502SNJP">
    <property type="taxonomic scope" value="Eukaryota"/>
</dbReference>
<dbReference type="EMBL" id="KI912120">
    <property type="protein sequence ID" value="ETS74450.1"/>
    <property type="molecule type" value="Genomic_DNA"/>
</dbReference>
<accession>W3WKJ1</accession>
<dbReference type="Proteomes" id="UP000030651">
    <property type="component" value="Unassembled WGS sequence"/>
</dbReference>
<dbReference type="OMA" id="IFIASSW"/>
<dbReference type="Pfam" id="PF05368">
    <property type="entry name" value="NmrA"/>
    <property type="match status" value="1"/>
</dbReference>
<protein>
    <recommendedName>
        <fullName evidence="3">NmrA-like domain-containing protein</fullName>
    </recommendedName>
</protein>
<keyword evidence="5" id="KW-1185">Reference proteome</keyword>
<dbReference type="PANTHER" id="PTHR47706:SF9">
    <property type="entry name" value="NMRA-LIKE DOMAIN-CONTAINING PROTEIN-RELATED"/>
    <property type="match status" value="1"/>
</dbReference>
<proteinExistence type="predicted"/>
<evidence type="ECO:0000313" key="5">
    <source>
        <dbReference type="Proteomes" id="UP000030651"/>
    </source>
</evidence>
<sequence length="304" mass="33648">MLILIVGITGNLGQRLAKAALSRGQQVRGLGRDSTKLPPDLHASLESFIPSHSYYDIPAIERAVAGVDAVVCAYSTNPVLYLDGALLLLRAAERAQVGIFVAPTWTSNWTNIRYGDFAIYDSLIAFSNHAALTSSIRPVYIINGSFAEYLLAEGTGSFEQEGGVARAYYWGDMNKRKIPWTAMDDAAAWTIEILLNGEGVQEGRGGVFQFQSGYNSLEELVAVYEEELGVEVQLVCRGNTQDLEQRLASLEKDGSRQRISDHTYLAWSRLGLKGCWDLQNPLRFDNAKQPTTFAEHVRSRPKRV</sequence>
<evidence type="ECO:0000256" key="1">
    <source>
        <dbReference type="ARBA" id="ARBA00022857"/>
    </source>
</evidence>
<evidence type="ECO:0000256" key="2">
    <source>
        <dbReference type="ARBA" id="ARBA00023002"/>
    </source>
</evidence>
<dbReference type="AlphaFoldDB" id="W3WKJ1"/>
<dbReference type="PANTHER" id="PTHR47706">
    <property type="entry name" value="NMRA-LIKE FAMILY PROTEIN"/>
    <property type="match status" value="1"/>
</dbReference>
<dbReference type="InterPro" id="IPR036291">
    <property type="entry name" value="NAD(P)-bd_dom_sf"/>
</dbReference>
<dbReference type="OrthoDB" id="419598at2759"/>
<dbReference type="SUPFAM" id="SSF51735">
    <property type="entry name" value="NAD(P)-binding Rossmann-fold domains"/>
    <property type="match status" value="1"/>
</dbReference>
<evidence type="ECO:0000313" key="4">
    <source>
        <dbReference type="EMBL" id="ETS74450.1"/>
    </source>
</evidence>
<name>W3WKJ1_PESFW</name>
<keyword evidence="2" id="KW-0560">Oxidoreductase</keyword>
<organism evidence="4 5">
    <name type="scientific">Pestalotiopsis fici (strain W106-1 / CGMCC3.15140)</name>
    <dbReference type="NCBI Taxonomy" id="1229662"/>
    <lineage>
        <taxon>Eukaryota</taxon>
        <taxon>Fungi</taxon>
        <taxon>Dikarya</taxon>
        <taxon>Ascomycota</taxon>
        <taxon>Pezizomycotina</taxon>
        <taxon>Sordariomycetes</taxon>
        <taxon>Xylariomycetidae</taxon>
        <taxon>Amphisphaeriales</taxon>
        <taxon>Sporocadaceae</taxon>
        <taxon>Pestalotiopsis</taxon>
    </lineage>
</organism>
<dbReference type="Gene3D" id="3.40.50.720">
    <property type="entry name" value="NAD(P)-binding Rossmann-like Domain"/>
    <property type="match status" value="1"/>
</dbReference>
<gene>
    <name evidence="4" type="ORF">PFICI_14316</name>
</gene>
<dbReference type="HOGENOM" id="CLU_079104_0_0_1"/>
<dbReference type="GO" id="GO:0016491">
    <property type="term" value="F:oxidoreductase activity"/>
    <property type="evidence" value="ECO:0007669"/>
    <property type="project" value="UniProtKB-KW"/>
</dbReference>
<dbReference type="InParanoid" id="W3WKJ1"/>
<dbReference type="KEGG" id="pfy:PFICI_14316"/>